<dbReference type="Proteomes" id="UP000296352">
    <property type="component" value="Chromosome"/>
</dbReference>
<feature type="signal peptide" evidence="1">
    <location>
        <begin position="1"/>
        <end position="28"/>
    </location>
</feature>
<dbReference type="InterPro" id="IPR012338">
    <property type="entry name" value="Beta-lactam/transpept-like"/>
</dbReference>
<dbReference type="AlphaFoldDB" id="A0A4P7QG36"/>
<organism evidence="2 3">
    <name type="scientific">Corynebacterium endometrii</name>
    <dbReference type="NCBI Taxonomy" id="2488819"/>
    <lineage>
        <taxon>Bacteria</taxon>
        <taxon>Bacillati</taxon>
        <taxon>Actinomycetota</taxon>
        <taxon>Actinomycetes</taxon>
        <taxon>Mycobacteriales</taxon>
        <taxon>Corynebacteriaceae</taxon>
        <taxon>Corynebacterium</taxon>
    </lineage>
</organism>
<evidence type="ECO:0000256" key="1">
    <source>
        <dbReference type="SAM" id="SignalP"/>
    </source>
</evidence>
<sequence precursor="true">MKLTRMRRLIACLSAAGLLAAASPAVGGAQPLPHPAELSSQAGIELPKFPDPLKTPQAQRVIDDAWKAIPGPVKEQFNLPTPLSSRYLKPKNAKPGRSLAPAALVSFQSAVDAVVARYGGSAAIAYSDGASVTVVGDDRPRESWSTIKVPLSIAALRANPANYERARAAVTYSDNNATTAMWNSLPAGTVDQVIKEGGSRTAVPTNGWWGNTLWSTSEQAKFIANMPCIAGSQPVDSLMGQVIDEQRWGIGSIPGAHFKSGWAPHNGRWHIRQMGRIPVAGGEAAVAVTAVPGNGTYADALAMTNELGNAIRGQVSKLPVARCR</sequence>
<name>A0A4P7QG36_9CORY</name>
<accession>A0A4P7QG36</accession>
<dbReference type="SUPFAM" id="SSF56601">
    <property type="entry name" value="beta-lactamase/transpeptidase-like"/>
    <property type="match status" value="1"/>
</dbReference>
<feature type="chain" id="PRO_5038405940" description="Beta-lactamase" evidence="1">
    <location>
        <begin position="29"/>
        <end position="324"/>
    </location>
</feature>
<dbReference type="RefSeq" id="WP_246014208.1">
    <property type="nucleotide sequence ID" value="NZ_CP039247.1"/>
</dbReference>
<dbReference type="Gene3D" id="3.40.710.10">
    <property type="entry name" value="DD-peptidase/beta-lactamase superfamily"/>
    <property type="match status" value="1"/>
</dbReference>
<keyword evidence="3" id="KW-1185">Reference proteome</keyword>
<protein>
    <recommendedName>
        <fullName evidence="4">Beta-lactamase</fullName>
    </recommendedName>
</protein>
<dbReference type="EMBL" id="CP039247">
    <property type="protein sequence ID" value="QCB28702.1"/>
    <property type="molecule type" value="Genomic_DNA"/>
</dbReference>
<reference evidence="2 3" key="1">
    <citation type="submission" date="2019-04" db="EMBL/GenBank/DDBJ databases">
        <title>Corynebacterium endometrii sp. nov., isolated from the uterus of a cow with endometritis.</title>
        <authorList>
            <person name="Ballas P."/>
            <person name="Ruckert C."/>
            <person name="Wagener K."/>
            <person name="Drillich M."/>
            <person name="Kaempfer P."/>
            <person name="Busse H.-J."/>
            <person name="Ehling-Schulz M."/>
        </authorList>
    </citation>
    <scope>NUCLEOTIDE SEQUENCE [LARGE SCALE GENOMIC DNA]</scope>
    <source>
        <strain evidence="2 3">LMM-1653</strain>
    </source>
</reference>
<keyword evidence="1" id="KW-0732">Signal</keyword>
<dbReference type="KEGG" id="cee:CENDO_07140"/>
<gene>
    <name evidence="2" type="ORF">CENDO_07140</name>
</gene>
<evidence type="ECO:0008006" key="4">
    <source>
        <dbReference type="Google" id="ProtNLM"/>
    </source>
</evidence>
<proteinExistence type="predicted"/>
<evidence type="ECO:0000313" key="2">
    <source>
        <dbReference type="EMBL" id="QCB28702.1"/>
    </source>
</evidence>
<evidence type="ECO:0000313" key="3">
    <source>
        <dbReference type="Proteomes" id="UP000296352"/>
    </source>
</evidence>